<feature type="region of interest" description="Disordered" evidence="1">
    <location>
        <begin position="1"/>
        <end position="72"/>
    </location>
</feature>
<dbReference type="EnsemblPlants" id="evm.model.09.840">
    <property type="protein sequence ID" value="cds.evm.model.09.840"/>
    <property type="gene ID" value="evm.TU.09.840"/>
</dbReference>
<evidence type="ECO:0000313" key="3">
    <source>
        <dbReference type="EnsemblPlants" id="cds.evm.model.09.840"/>
    </source>
</evidence>
<sequence length="600" mass="65883">MNRNHRSRHSYLTADSKSNFNIPPGFGRGRSVWNPYAIPPRGGSFSPPPPSATGRGTNPNPSMPATSNNTSSRPICQLCSKPGHLVARCYQRFNMEFPGIGAANMDHLTTNIATSETVSDPSWYPDSGATSHCTANESVCTQREPYYGHEEIHMGDGVGLSIQHDQHSKAVLMEGHLDCGLYVIPSSQLQQQTPIPLLIMTDMIPTMSPPNIPPTNNPTHNTQPSASSSSNTPQPMSVTSNVSTTFVGNVPLVGHDESPPPSSNSPAVPTVTILVSAHNMVTRAKPGISKARILLATSTPTSYKAIMQNSKWLNAMNFEMAALVRNKTWVLVPLPKGRTPIGCKWLFKKKYNSDGSIDKHKARVVAQGFLQQYGFDYSDTFSLVVKPQTIRIILTIVVTHNCSPHAIAALTQVTQQLYAKFALKELKPLTYFLGIQVKYTTQGGEKLSSQGSDSVQEPQFYSSTVGALQYATITSPEISYAINKVSQFMHTPLEAHWNTVKKILRYLAGSLDFGLHIKPTSTLYTVYNWKQETVCRSSTEAQYRSLAHTVAEISRIQALITEIGLQLQTAPTIWCENRSSVLIAANPILHSRTKHIELDL</sequence>
<dbReference type="InterPro" id="IPR013103">
    <property type="entry name" value="RVT_2"/>
</dbReference>
<dbReference type="PANTHER" id="PTHR11439">
    <property type="entry name" value="GAG-POL-RELATED RETROTRANSPOSON"/>
    <property type="match status" value="1"/>
</dbReference>
<feature type="compositionally biased region" description="Polar residues" evidence="1">
    <location>
        <begin position="54"/>
        <end position="72"/>
    </location>
</feature>
<dbReference type="InterPro" id="IPR043502">
    <property type="entry name" value="DNA/RNA_pol_sf"/>
</dbReference>
<evidence type="ECO:0000313" key="4">
    <source>
        <dbReference type="Proteomes" id="UP000596661"/>
    </source>
</evidence>
<dbReference type="PANTHER" id="PTHR11439:SF467">
    <property type="entry name" value="INTEGRASE CATALYTIC DOMAIN-CONTAINING PROTEIN"/>
    <property type="match status" value="1"/>
</dbReference>
<proteinExistence type="predicted"/>
<name>A0A803QHJ1_CANSA</name>
<dbReference type="EMBL" id="UZAU01000740">
    <property type="status" value="NOT_ANNOTATED_CDS"/>
    <property type="molecule type" value="Genomic_DNA"/>
</dbReference>
<accession>A0A803QHJ1</accession>
<feature type="domain" description="Reverse transcriptase Ty1/copia-type" evidence="2">
    <location>
        <begin position="326"/>
        <end position="405"/>
    </location>
</feature>
<organism evidence="3 4">
    <name type="scientific">Cannabis sativa</name>
    <name type="common">Hemp</name>
    <name type="synonym">Marijuana</name>
    <dbReference type="NCBI Taxonomy" id="3483"/>
    <lineage>
        <taxon>Eukaryota</taxon>
        <taxon>Viridiplantae</taxon>
        <taxon>Streptophyta</taxon>
        <taxon>Embryophyta</taxon>
        <taxon>Tracheophyta</taxon>
        <taxon>Spermatophyta</taxon>
        <taxon>Magnoliopsida</taxon>
        <taxon>eudicotyledons</taxon>
        <taxon>Gunneridae</taxon>
        <taxon>Pentapetalae</taxon>
        <taxon>rosids</taxon>
        <taxon>fabids</taxon>
        <taxon>Rosales</taxon>
        <taxon>Cannabaceae</taxon>
        <taxon>Cannabis</taxon>
    </lineage>
</organism>
<dbReference type="Pfam" id="PF07727">
    <property type="entry name" value="RVT_2"/>
    <property type="match status" value="1"/>
</dbReference>
<evidence type="ECO:0000256" key="1">
    <source>
        <dbReference type="SAM" id="MobiDB-lite"/>
    </source>
</evidence>
<keyword evidence="4" id="KW-1185">Reference proteome</keyword>
<feature type="compositionally biased region" description="Polar residues" evidence="1">
    <location>
        <begin position="225"/>
        <end position="241"/>
    </location>
</feature>
<dbReference type="AlphaFoldDB" id="A0A803QHJ1"/>
<feature type="compositionally biased region" description="Pro residues" evidence="1">
    <location>
        <begin position="207"/>
        <end position="216"/>
    </location>
</feature>
<dbReference type="CDD" id="cd09272">
    <property type="entry name" value="RNase_HI_RT_Ty1"/>
    <property type="match status" value="1"/>
</dbReference>
<evidence type="ECO:0000259" key="2">
    <source>
        <dbReference type="Pfam" id="PF07727"/>
    </source>
</evidence>
<feature type="region of interest" description="Disordered" evidence="1">
    <location>
        <begin position="206"/>
        <end position="241"/>
    </location>
</feature>
<reference evidence="3" key="2">
    <citation type="submission" date="2021-03" db="UniProtKB">
        <authorList>
            <consortium name="EnsemblPlants"/>
        </authorList>
    </citation>
    <scope>IDENTIFICATION</scope>
</reference>
<protein>
    <recommendedName>
        <fullName evidence="2">Reverse transcriptase Ty1/copia-type domain-containing protein</fullName>
    </recommendedName>
</protein>
<dbReference type="Gramene" id="evm.model.09.840">
    <property type="protein sequence ID" value="cds.evm.model.09.840"/>
    <property type="gene ID" value="evm.TU.09.840"/>
</dbReference>
<dbReference type="SUPFAM" id="SSF56672">
    <property type="entry name" value="DNA/RNA polymerases"/>
    <property type="match status" value="1"/>
</dbReference>
<dbReference type="Proteomes" id="UP000596661">
    <property type="component" value="Chromosome 9"/>
</dbReference>
<reference evidence="3" key="1">
    <citation type="submission" date="2018-11" db="EMBL/GenBank/DDBJ databases">
        <authorList>
            <person name="Grassa J C."/>
        </authorList>
    </citation>
    <scope>NUCLEOTIDE SEQUENCE [LARGE SCALE GENOMIC DNA]</scope>
</reference>